<keyword evidence="5" id="KW-1185">Reference proteome</keyword>
<feature type="region of interest" description="Disordered" evidence="2">
    <location>
        <begin position="40"/>
        <end position="77"/>
    </location>
</feature>
<dbReference type="InParanoid" id="A0A168RVK2"/>
<dbReference type="GO" id="GO:0005730">
    <property type="term" value="C:nucleolus"/>
    <property type="evidence" value="ECO:0007669"/>
    <property type="project" value="TreeGrafter"/>
</dbReference>
<dbReference type="GO" id="GO:0000447">
    <property type="term" value="P:endonucleolytic cleavage in ITS1 to separate SSU-rRNA from 5.8S rRNA and LSU-rRNA from tricistronic rRNA transcript (SSU-rRNA, 5.8S rRNA, LSU-rRNA)"/>
    <property type="evidence" value="ECO:0007669"/>
    <property type="project" value="TreeGrafter"/>
</dbReference>
<evidence type="ECO:0000313" key="4">
    <source>
        <dbReference type="EMBL" id="SAM07450.1"/>
    </source>
</evidence>
<reference evidence="4" key="1">
    <citation type="submission" date="2016-04" db="EMBL/GenBank/DDBJ databases">
        <authorList>
            <person name="Evans L.H."/>
            <person name="Alamgir A."/>
            <person name="Owens N."/>
            <person name="Weber N.D."/>
            <person name="Virtaneva K."/>
            <person name="Barbian K."/>
            <person name="Babar A."/>
            <person name="Rosenke K."/>
        </authorList>
    </citation>
    <scope>NUCLEOTIDE SEQUENCE [LARGE SCALE GENOMIC DNA]</scope>
    <source>
        <strain evidence="4">CBS 101.48</strain>
    </source>
</reference>
<feature type="compositionally biased region" description="Acidic residues" evidence="2">
    <location>
        <begin position="431"/>
        <end position="456"/>
    </location>
</feature>
<dbReference type="FunCoup" id="A0A168RVK2">
    <property type="interactions" value="283"/>
</dbReference>
<protein>
    <recommendedName>
        <fullName evidence="3">Kri1-like C-terminal domain-containing protein</fullName>
    </recommendedName>
</protein>
<feature type="compositionally biased region" description="Acidic residues" evidence="2">
    <location>
        <begin position="150"/>
        <end position="161"/>
    </location>
</feature>
<feature type="region of interest" description="Disordered" evidence="2">
    <location>
        <begin position="416"/>
        <end position="507"/>
    </location>
</feature>
<feature type="compositionally biased region" description="Acidic residues" evidence="2">
    <location>
        <begin position="50"/>
        <end position="72"/>
    </location>
</feature>
<dbReference type="STRING" id="4829.A0A168RVK2"/>
<dbReference type="GO" id="GO:0030686">
    <property type="term" value="C:90S preribosome"/>
    <property type="evidence" value="ECO:0007669"/>
    <property type="project" value="TreeGrafter"/>
</dbReference>
<dbReference type="Pfam" id="PF12936">
    <property type="entry name" value="Kri1_C"/>
    <property type="match status" value="1"/>
</dbReference>
<proteinExistence type="inferred from homology"/>
<feature type="compositionally biased region" description="Basic residues" evidence="2">
    <location>
        <begin position="609"/>
        <end position="623"/>
    </location>
</feature>
<dbReference type="OrthoDB" id="10252032at2759"/>
<dbReference type="InterPro" id="IPR024626">
    <property type="entry name" value="Kri1-like_C"/>
</dbReference>
<dbReference type="AlphaFoldDB" id="A0A168RVK2"/>
<comment type="similarity">
    <text evidence="1">Belongs to the KRI1 family.</text>
</comment>
<feature type="compositionally biased region" description="Acidic residues" evidence="2">
    <location>
        <begin position="201"/>
        <end position="211"/>
    </location>
</feature>
<feature type="compositionally biased region" description="Low complexity" evidence="2">
    <location>
        <begin position="490"/>
        <end position="499"/>
    </location>
</feature>
<evidence type="ECO:0000259" key="3">
    <source>
        <dbReference type="Pfam" id="PF12936"/>
    </source>
</evidence>
<feature type="region of interest" description="Disordered" evidence="2">
    <location>
        <begin position="573"/>
        <end position="623"/>
    </location>
</feature>
<feature type="compositionally biased region" description="Basic residues" evidence="2">
    <location>
        <begin position="338"/>
        <end position="354"/>
    </location>
</feature>
<feature type="compositionally biased region" description="Low complexity" evidence="2">
    <location>
        <begin position="172"/>
        <end position="181"/>
    </location>
</feature>
<evidence type="ECO:0000256" key="1">
    <source>
        <dbReference type="ARBA" id="ARBA00007473"/>
    </source>
</evidence>
<evidence type="ECO:0000313" key="5">
    <source>
        <dbReference type="Proteomes" id="UP000078561"/>
    </source>
</evidence>
<gene>
    <name evidence="4" type="primary">ABSGL_13093.1 scaffold 13659</name>
</gene>
<accession>A0A168RVK2</accession>
<organism evidence="4">
    <name type="scientific">Absidia glauca</name>
    <name type="common">Pin mould</name>
    <dbReference type="NCBI Taxonomy" id="4829"/>
    <lineage>
        <taxon>Eukaryota</taxon>
        <taxon>Fungi</taxon>
        <taxon>Fungi incertae sedis</taxon>
        <taxon>Mucoromycota</taxon>
        <taxon>Mucoromycotina</taxon>
        <taxon>Mucoromycetes</taxon>
        <taxon>Mucorales</taxon>
        <taxon>Cunninghamellaceae</taxon>
        <taxon>Absidia</taxon>
    </lineage>
</organism>
<feature type="domain" description="Kri1-like C-terminal" evidence="3">
    <location>
        <begin position="506"/>
        <end position="590"/>
    </location>
</feature>
<dbReference type="Pfam" id="PF05178">
    <property type="entry name" value="Kri1"/>
    <property type="match status" value="1"/>
</dbReference>
<sequence>MSSSDSEDSVQVQIRERDAGVDTYVKPSLLVEYEQDVAKENELLAAAGEGDSDDDEEEESMDESDEEEDEEAAMLTPAIDTQIFKTIAAIKSKAPGVYDSTKKFFTDEQFKASKEQWEQQQANLKSQDKKMTLKDYERKMLLEHGGYVKEDDEEGHYDDENGLTHVEEQAQLKKAFQLAAQQDDDDEDDNTTGLKRRRQDDSDEESDEDDGFLVKRDKSKTELDAEEDDYRSFLLSNLKDDEASSKAFEDWENFKENPNVNADDAFLMDYVLNRGWVDKKGKQNPTYNEIVDVDKDMDEQYLDDVDRFESKYNFRYEEEGGAHIVTHARDVGDSVRRKESKRKQRRDRIKAKKQALKEQKTEELKRIKNEKRKEIHDRLLEIQKITGTEVTGFENMDLEGDFDPEKYDEQMSNIFNNDYYQGDDTEKPVFDDDLDDDDMDYGEGEGGGDDDEDLMMDADYLPGGEKYQASKKNNKKGKANEQQDDEEGDTAAAPSSSTPKKAKDSTYNKLMDEYYALDFEDVVGGDLATRFKYTQTEPEDYGLSPVDILLADDKELNKYLSIRTLAPYRNETQRQSEMNTFRKNKRNRFRELQMHLNKKQKGEYSDKKQKSKHTDKKQKTKQN</sequence>
<name>A0A168RVK2_ABSGL</name>
<dbReference type="PANTHER" id="PTHR14490">
    <property type="entry name" value="ZINC FINGER, ZZ TYPE"/>
    <property type="match status" value="1"/>
</dbReference>
<feature type="region of interest" description="Disordered" evidence="2">
    <location>
        <begin position="145"/>
        <end position="226"/>
    </location>
</feature>
<feature type="compositionally biased region" description="Basic and acidic residues" evidence="2">
    <location>
        <begin position="212"/>
        <end position="223"/>
    </location>
</feature>
<dbReference type="EMBL" id="LT554760">
    <property type="protein sequence ID" value="SAM07450.1"/>
    <property type="molecule type" value="Genomic_DNA"/>
</dbReference>
<evidence type="ECO:0000256" key="2">
    <source>
        <dbReference type="SAM" id="MobiDB-lite"/>
    </source>
</evidence>
<dbReference type="InterPro" id="IPR018034">
    <property type="entry name" value="Kri1"/>
</dbReference>
<dbReference type="OMA" id="WDNYDPR"/>
<feature type="region of interest" description="Disordered" evidence="2">
    <location>
        <begin position="331"/>
        <end position="356"/>
    </location>
</feature>
<dbReference type="PANTHER" id="PTHR14490:SF5">
    <property type="entry name" value="PROTEIN KRI1 HOMOLOG"/>
    <property type="match status" value="1"/>
</dbReference>
<dbReference type="Proteomes" id="UP000078561">
    <property type="component" value="Unassembled WGS sequence"/>
</dbReference>